<keyword evidence="2" id="KW-1185">Reference proteome</keyword>
<gene>
    <name evidence="1" type="ORF">EDD58_102356</name>
</gene>
<reference evidence="1 2" key="1">
    <citation type="submission" date="2019-03" db="EMBL/GenBank/DDBJ databases">
        <title>Genomic Encyclopedia of Type Strains, Phase IV (KMG-IV): sequencing the most valuable type-strain genomes for metagenomic binning, comparative biology and taxonomic classification.</title>
        <authorList>
            <person name="Goeker M."/>
        </authorList>
    </citation>
    <scope>NUCLEOTIDE SEQUENCE [LARGE SCALE GENOMIC DNA]</scope>
    <source>
        <strain evidence="1 2">DSM 45707</strain>
    </source>
</reference>
<accession>A0A4R3L9J2</accession>
<evidence type="ECO:0000313" key="2">
    <source>
        <dbReference type="Proteomes" id="UP000294937"/>
    </source>
</evidence>
<sequence length="78" mass="8991">MNSKFPIFCWTFARTCPEPDTSISLEEFIGSPSDVTELENKLGEQLRKELKRLGPVPIRRIPVSVKRPSIECRILNFK</sequence>
<name>A0A4R3L9J2_9BACL</name>
<evidence type="ECO:0000313" key="1">
    <source>
        <dbReference type="EMBL" id="TCS95775.1"/>
    </source>
</evidence>
<protein>
    <submittedName>
        <fullName evidence="1">Uncharacterized protein</fullName>
    </submittedName>
</protein>
<proteinExistence type="predicted"/>
<dbReference type="AlphaFoldDB" id="A0A4R3L9J2"/>
<comment type="caution">
    <text evidence="1">The sequence shown here is derived from an EMBL/GenBank/DDBJ whole genome shotgun (WGS) entry which is preliminary data.</text>
</comment>
<dbReference type="EMBL" id="SMAG01000002">
    <property type="protein sequence ID" value="TCS95775.1"/>
    <property type="molecule type" value="Genomic_DNA"/>
</dbReference>
<dbReference type="Proteomes" id="UP000294937">
    <property type="component" value="Unassembled WGS sequence"/>
</dbReference>
<organism evidence="1 2">
    <name type="scientific">Hazenella coriacea</name>
    <dbReference type="NCBI Taxonomy" id="1179467"/>
    <lineage>
        <taxon>Bacteria</taxon>
        <taxon>Bacillati</taxon>
        <taxon>Bacillota</taxon>
        <taxon>Bacilli</taxon>
        <taxon>Bacillales</taxon>
        <taxon>Thermoactinomycetaceae</taxon>
        <taxon>Hazenella</taxon>
    </lineage>
</organism>